<feature type="compositionally biased region" description="Polar residues" evidence="1">
    <location>
        <begin position="81"/>
        <end position="122"/>
    </location>
</feature>
<name>C9S5X9_VERA1</name>
<feature type="region of interest" description="Disordered" evidence="1">
    <location>
        <begin position="29"/>
        <end position="129"/>
    </location>
</feature>
<dbReference type="OMA" id="PNTYDAG"/>
<evidence type="ECO:0000256" key="1">
    <source>
        <dbReference type="SAM" id="MobiDB-lite"/>
    </source>
</evidence>
<gene>
    <name evidence="2" type="ORF">VDBG_01227</name>
</gene>
<dbReference type="GeneID" id="9534129"/>
<protein>
    <submittedName>
        <fullName evidence="2">Uncharacterized protein</fullName>
    </submittedName>
</protein>
<proteinExistence type="predicted"/>
<dbReference type="AlphaFoldDB" id="C9S5X9"/>
<reference evidence="3" key="1">
    <citation type="journal article" date="2011" name="PLoS Pathog.">
        <title>Comparative genomics yields insights into niche adaptation of plant vascular wilt pathogens.</title>
        <authorList>
            <person name="Klosterman S.J."/>
            <person name="Subbarao K.V."/>
            <person name="Kang S."/>
            <person name="Veronese P."/>
            <person name="Gold S.E."/>
            <person name="Thomma B.P.H.J."/>
            <person name="Chen Z."/>
            <person name="Henrissat B."/>
            <person name="Lee Y.-H."/>
            <person name="Park J."/>
            <person name="Garcia-Pedrajas M.D."/>
            <person name="Barbara D.J."/>
            <person name="Anchieta A."/>
            <person name="de Jonge R."/>
            <person name="Santhanam P."/>
            <person name="Maruthachalam K."/>
            <person name="Atallah Z."/>
            <person name="Amyotte S.G."/>
            <person name="Paz Z."/>
            <person name="Inderbitzin P."/>
            <person name="Hayes R.J."/>
            <person name="Heiman D.I."/>
            <person name="Young S."/>
            <person name="Zeng Q."/>
            <person name="Engels R."/>
            <person name="Galagan J."/>
            <person name="Cuomo C.A."/>
            <person name="Dobinson K.F."/>
            <person name="Ma L.-J."/>
        </authorList>
    </citation>
    <scope>NUCLEOTIDE SEQUENCE [LARGE SCALE GENOMIC DNA]</scope>
    <source>
        <strain evidence="3">VaMs.102 / ATCC MYA-4576 / FGSC 10136</strain>
    </source>
</reference>
<evidence type="ECO:0000313" key="3">
    <source>
        <dbReference type="Proteomes" id="UP000008698"/>
    </source>
</evidence>
<dbReference type="HOGENOM" id="CLU_991102_0_0_1"/>
<dbReference type="RefSeq" id="XP_003009544.1">
    <property type="nucleotide sequence ID" value="XM_003009498.1"/>
</dbReference>
<accession>C9S5X9</accession>
<dbReference type="OrthoDB" id="5245075at2759"/>
<sequence length="281" mass="31651">MSNILVILTMDHVLIPSRSSRLRQALSRRFKSPATSSNQSGVAEVSAGATETESWPRTTRDRYELQRANFEPRSARRRGSKSGQTSGQTTPSNRSSMVTGPRISSESPELKLPTSSEGTGPNTYDAGKSRIDTAGVNVQPEKFDRVETHPDVCFDHTVITRQPVTHEEIRPHVHTIYEQRRTRSIHYHEHRTLIQPIIDPDPIVLPEQHWAQDHRTGKIFKIPDALGRQLDEQYGRSSPQHVEVDDGELIKAMGKMGLETSHLDLEKTMSDWAGFDEKATN</sequence>
<dbReference type="eggNOG" id="ENOG502T5Y5">
    <property type="taxonomic scope" value="Eukaryota"/>
</dbReference>
<dbReference type="KEGG" id="val:VDBG_01227"/>
<organism evidence="3">
    <name type="scientific">Verticillium alfalfae (strain VaMs.102 / ATCC MYA-4576 / FGSC 10136)</name>
    <name type="common">Verticillium wilt of alfalfa</name>
    <name type="synonym">Verticillium albo-atrum</name>
    <dbReference type="NCBI Taxonomy" id="526221"/>
    <lineage>
        <taxon>Eukaryota</taxon>
        <taxon>Fungi</taxon>
        <taxon>Dikarya</taxon>
        <taxon>Ascomycota</taxon>
        <taxon>Pezizomycotina</taxon>
        <taxon>Sordariomycetes</taxon>
        <taxon>Hypocreomycetidae</taxon>
        <taxon>Glomerellales</taxon>
        <taxon>Plectosphaerellaceae</taxon>
        <taxon>Verticillium</taxon>
    </lineage>
</organism>
<evidence type="ECO:0000313" key="2">
    <source>
        <dbReference type="EMBL" id="EEY15118.1"/>
    </source>
</evidence>
<dbReference type="Proteomes" id="UP000008698">
    <property type="component" value="Unassembled WGS sequence"/>
</dbReference>
<dbReference type="EMBL" id="DS985214">
    <property type="protein sequence ID" value="EEY15118.1"/>
    <property type="molecule type" value="Genomic_DNA"/>
</dbReference>
<keyword evidence="3" id="KW-1185">Reference proteome</keyword>